<reference evidence="2 3" key="1">
    <citation type="journal article" date="2023" name="Hortic Res">
        <title>The complete reference genome for grapevine (Vitis vinifera L.) genetics and breeding.</title>
        <authorList>
            <person name="Shi X."/>
            <person name="Cao S."/>
            <person name="Wang X."/>
            <person name="Huang S."/>
            <person name="Wang Y."/>
            <person name="Liu Z."/>
            <person name="Liu W."/>
            <person name="Leng X."/>
            <person name="Peng Y."/>
            <person name="Wang N."/>
            <person name="Wang Y."/>
            <person name="Ma Z."/>
            <person name="Xu X."/>
            <person name="Zhang F."/>
            <person name="Xue H."/>
            <person name="Zhong H."/>
            <person name="Wang Y."/>
            <person name="Zhang K."/>
            <person name="Velt A."/>
            <person name="Avia K."/>
            <person name="Holtgrawe D."/>
            <person name="Grimplet J."/>
            <person name="Matus J.T."/>
            <person name="Ware D."/>
            <person name="Wu X."/>
            <person name="Wang H."/>
            <person name="Liu C."/>
            <person name="Fang Y."/>
            <person name="Rustenholz C."/>
            <person name="Cheng Z."/>
            <person name="Xiao H."/>
            <person name="Zhou Y."/>
        </authorList>
    </citation>
    <scope>NUCLEOTIDE SEQUENCE [LARGE SCALE GENOMIC DNA]</scope>
    <source>
        <strain evidence="3">cv. Pinot noir / PN40024</strain>
        <tissue evidence="2">Leaf</tissue>
    </source>
</reference>
<dbReference type="PANTHER" id="PTHR43173:SF28">
    <property type="entry name" value="AARF DOMAIN CONTAINING KINASE 5"/>
    <property type="match status" value="1"/>
</dbReference>
<accession>A0ABY9C7R7</accession>
<sequence>MIFIRSFLHGDPHPGNILVSPEAEGRSKFSLVLLDHGIYKKIRRNIQTGLLSTLEGSDCP</sequence>
<dbReference type="InterPro" id="IPR004147">
    <property type="entry name" value="ABC1_dom"/>
</dbReference>
<organism evidence="2 3">
    <name type="scientific">Vitis vinifera</name>
    <name type="common">Grape</name>
    <dbReference type="NCBI Taxonomy" id="29760"/>
    <lineage>
        <taxon>Eukaryota</taxon>
        <taxon>Viridiplantae</taxon>
        <taxon>Streptophyta</taxon>
        <taxon>Embryophyta</taxon>
        <taxon>Tracheophyta</taxon>
        <taxon>Spermatophyta</taxon>
        <taxon>Magnoliopsida</taxon>
        <taxon>eudicotyledons</taxon>
        <taxon>Gunneridae</taxon>
        <taxon>Pentapetalae</taxon>
        <taxon>rosids</taxon>
        <taxon>Vitales</taxon>
        <taxon>Vitaceae</taxon>
        <taxon>Viteae</taxon>
        <taxon>Vitis</taxon>
    </lineage>
</organism>
<dbReference type="InterPro" id="IPR051130">
    <property type="entry name" value="Mito_struct-func_regulator"/>
</dbReference>
<keyword evidence="3" id="KW-1185">Reference proteome</keyword>
<dbReference type="Proteomes" id="UP001227230">
    <property type="component" value="Chromosome 7"/>
</dbReference>
<evidence type="ECO:0000259" key="1">
    <source>
        <dbReference type="Pfam" id="PF03109"/>
    </source>
</evidence>
<dbReference type="Pfam" id="PF03109">
    <property type="entry name" value="ABC1"/>
    <property type="match status" value="1"/>
</dbReference>
<name>A0ABY9C7R7_VITVI</name>
<protein>
    <recommendedName>
        <fullName evidence="1">ABC1 atypical kinase-like domain-containing protein</fullName>
    </recommendedName>
</protein>
<proteinExistence type="predicted"/>
<dbReference type="PANTHER" id="PTHR43173">
    <property type="entry name" value="ABC1 FAMILY PROTEIN"/>
    <property type="match status" value="1"/>
</dbReference>
<dbReference type="InterPro" id="IPR011009">
    <property type="entry name" value="Kinase-like_dom_sf"/>
</dbReference>
<feature type="domain" description="ABC1 atypical kinase-like" evidence="1">
    <location>
        <begin position="1"/>
        <end position="54"/>
    </location>
</feature>
<evidence type="ECO:0000313" key="2">
    <source>
        <dbReference type="EMBL" id="WJZ91036.1"/>
    </source>
</evidence>
<dbReference type="SUPFAM" id="SSF56112">
    <property type="entry name" value="Protein kinase-like (PK-like)"/>
    <property type="match status" value="1"/>
</dbReference>
<gene>
    <name evidence="2" type="ORF">VitviT2T_010146</name>
</gene>
<evidence type="ECO:0000313" key="3">
    <source>
        <dbReference type="Proteomes" id="UP001227230"/>
    </source>
</evidence>
<dbReference type="EMBL" id="CP126654">
    <property type="protein sequence ID" value="WJZ91036.1"/>
    <property type="molecule type" value="Genomic_DNA"/>
</dbReference>